<reference evidence="3 4" key="1">
    <citation type="submission" date="2024-04" db="EMBL/GenBank/DDBJ databases">
        <title>genome sequences of Mucor flavus KT1a and Helicostylum pulchrum KT1b strains isolated from the surface of a dry-aged beef.</title>
        <authorList>
            <person name="Toyotome T."/>
            <person name="Hosono M."/>
            <person name="Torimaru M."/>
            <person name="Fukuda K."/>
            <person name="Mikami N."/>
        </authorList>
    </citation>
    <scope>NUCLEOTIDE SEQUENCE [LARGE SCALE GENOMIC DNA]</scope>
    <source>
        <strain evidence="3 4">KT1a</strain>
    </source>
</reference>
<evidence type="ECO:0000256" key="1">
    <source>
        <dbReference type="ARBA" id="ARBA00022737"/>
    </source>
</evidence>
<dbReference type="PANTHER" id="PTHR46430:SF2">
    <property type="entry name" value="CHITIN SYNTHASE REGULATORY FACTOR 4"/>
    <property type="match status" value="1"/>
</dbReference>
<dbReference type="PANTHER" id="PTHR46430">
    <property type="entry name" value="PROTEIN SKT5-RELATED"/>
    <property type="match status" value="1"/>
</dbReference>
<dbReference type="EMBL" id="BAABUK010000005">
    <property type="protein sequence ID" value="GAA5809400.1"/>
    <property type="molecule type" value="Genomic_DNA"/>
</dbReference>
<proteinExistence type="predicted"/>
<evidence type="ECO:0000313" key="3">
    <source>
        <dbReference type="EMBL" id="GAA5809400.1"/>
    </source>
</evidence>
<dbReference type="InterPro" id="IPR051726">
    <property type="entry name" value="Chitin_Synth_Reg"/>
</dbReference>
<organism evidence="3 4">
    <name type="scientific">Mucor flavus</name>
    <dbReference type="NCBI Taxonomy" id="439312"/>
    <lineage>
        <taxon>Eukaryota</taxon>
        <taxon>Fungi</taxon>
        <taxon>Fungi incertae sedis</taxon>
        <taxon>Mucoromycota</taxon>
        <taxon>Mucoromycotina</taxon>
        <taxon>Mucoromycetes</taxon>
        <taxon>Mucorales</taxon>
        <taxon>Mucorineae</taxon>
        <taxon>Mucoraceae</taxon>
        <taxon>Mucor</taxon>
    </lineage>
</organism>
<accession>A0ABP9YRB5</accession>
<dbReference type="Pfam" id="PF08238">
    <property type="entry name" value="Sel1"/>
    <property type="match status" value="6"/>
</dbReference>
<evidence type="ECO:0000256" key="2">
    <source>
        <dbReference type="SAM" id="MobiDB-lite"/>
    </source>
</evidence>
<keyword evidence="1" id="KW-0677">Repeat</keyword>
<dbReference type="InterPro" id="IPR006597">
    <property type="entry name" value="Sel1-like"/>
</dbReference>
<sequence>MSSYFSPRGVSSDSFTSTLPTPRMLFTSKSNGYESDSSEEGGRRPPPSLGLRVTNPDKQENMAIIEKEEATLVASSSLNTPSESHWKIYQSEMPEAPVDQPLLRRESKTACAAIEACETIPEIPRANFISPTSKYAKISYHLTNNPEGIKTYREMAEKTNDLQTQLSFAKYLLQSANAFSQQYQPPVGSMWGINCTTNKILRPEPFLIVPPPSSSAYSSTSSKTKSEITVMNHSKRQSSLRSSNDTHDQKKKKLEQEGIDWILKLSKKNVPEACYIQANWIDRELHGFKRNKSKAIALHQIASDAKVPESMFAVADYYEQEKNGMEQSSIIQLYQEATDFGYVNAIYRLALLTIHGNLGLRQSLTEGLKLMYKACTLASPEFNIPPYTFALMLTNEYESVDFPLPILEPYGGKDAAILYYERAASLQHDEAQSKLGAIYEHGLYGESMNFARAFDYYEQAAMHDNAKSMLGLCRLYNRGSHGPEDKEEHNRLENDVSGWLVATPANEDIAFSWCEKSAKAGEPDALLLLGWFYEIGFGVPRDFSRSKGYYELAAEKGNVEAKTRLLNTNRSITKQQHEGISSRRIKKKQEKKQNRCRCM</sequence>
<dbReference type="SMART" id="SM00671">
    <property type="entry name" value="SEL1"/>
    <property type="match status" value="5"/>
</dbReference>
<protein>
    <recommendedName>
        <fullName evidence="5">HCP-like protein</fullName>
    </recommendedName>
</protein>
<dbReference type="SUPFAM" id="SSF81901">
    <property type="entry name" value="HCP-like"/>
    <property type="match status" value="2"/>
</dbReference>
<evidence type="ECO:0008006" key="5">
    <source>
        <dbReference type="Google" id="ProtNLM"/>
    </source>
</evidence>
<dbReference type="InterPro" id="IPR011990">
    <property type="entry name" value="TPR-like_helical_dom_sf"/>
</dbReference>
<feature type="compositionally biased region" description="Polar residues" evidence="2">
    <location>
        <begin position="1"/>
        <end position="20"/>
    </location>
</feature>
<dbReference type="Proteomes" id="UP001473302">
    <property type="component" value="Unassembled WGS sequence"/>
</dbReference>
<evidence type="ECO:0000313" key="4">
    <source>
        <dbReference type="Proteomes" id="UP001473302"/>
    </source>
</evidence>
<gene>
    <name evidence="3" type="ORF">MFLAVUS_002808</name>
</gene>
<feature type="region of interest" description="Disordered" evidence="2">
    <location>
        <begin position="212"/>
        <end position="252"/>
    </location>
</feature>
<name>A0ABP9YRB5_9FUNG</name>
<keyword evidence="4" id="KW-1185">Reference proteome</keyword>
<comment type="caution">
    <text evidence="3">The sequence shown here is derived from an EMBL/GenBank/DDBJ whole genome shotgun (WGS) entry which is preliminary data.</text>
</comment>
<feature type="compositionally biased region" description="Low complexity" evidence="2">
    <location>
        <begin position="214"/>
        <end position="223"/>
    </location>
</feature>
<feature type="region of interest" description="Disordered" evidence="2">
    <location>
        <begin position="1"/>
        <end position="56"/>
    </location>
</feature>
<dbReference type="Gene3D" id="1.25.40.10">
    <property type="entry name" value="Tetratricopeptide repeat domain"/>
    <property type="match status" value="2"/>
</dbReference>